<keyword evidence="2" id="KW-0614">Plasmid</keyword>
<dbReference type="Proteomes" id="UP000295294">
    <property type="component" value="Plasmid unnamed2"/>
</dbReference>
<protein>
    <submittedName>
        <fullName evidence="2">Uncharacterized protein</fullName>
    </submittedName>
</protein>
<accession>A0A4P7LUB3</accession>
<dbReference type="KEGG" id="cox:E0W60_33850"/>
<sequence>MLAALRATAEAQNVRLAEAERTLADLETLLASLSKATTQKGKEEITVSTQAARKTVATAKAAKVDVSALPVEFMTAEKSGISAFDKESVVIAGARHPVGHRLPSGELLVAVDPQSRTVVTDKRIVNVPN</sequence>
<dbReference type="EMBL" id="CP038637">
    <property type="protein sequence ID" value="QBY56041.1"/>
    <property type="molecule type" value="Genomic_DNA"/>
</dbReference>
<geneLocation type="plasmid" evidence="2">
    <name>unnamed2</name>
</geneLocation>
<organism evidence="2 3">
    <name type="scientific">Cupriavidus oxalaticus</name>
    <dbReference type="NCBI Taxonomy" id="96344"/>
    <lineage>
        <taxon>Bacteria</taxon>
        <taxon>Pseudomonadati</taxon>
        <taxon>Pseudomonadota</taxon>
        <taxon>Betaproteobacteria</taxon>
        <taxon>Burkholderiales</taxon>
        <taxon>Burkholderiaceae</taxon>
        <taxon>Cupriavidus</taxon>
    </lineage>
</organism>
<name>A0A4P7LUB3_9BURK</name>
<evidence type="ECO:0000313" key="2">
    <source>
        <dbReference type="EMBL" id="QBY56041.1"/>
    </source>
</evidence>
<gene>
    <name evidence="2" type="ORF">E0W60_33850</name>
</gene>
<dbReference type="RefSeq" id="WP_135707210.1">
    <property type="nucleotide sequence ID" value="NZ_CP038637.1"/>
</dbReference>
<keyword evidence="1" id="KW-0175">Coiled coil</keyword>
<dbReference type="AlphaFoldDB" id="A0A4P7LUB3"/>
<proteinExistence type="predicted"/>
<feature type="coiled-coil region" evidence="1">
    <location>
        <begin position="2"/>
        <end position="36"/>
    </location>
</feature>
<evidence type="ECO:0000313" key="3">
    <source>
        <dbReference type="Proteomes" id="UP000295294"/>
    </source>
</evidence>
<evidence type="ECO:0000256" key="1">
    <source>
        <dbReference type="SAM" id="Coils"/>
    </source>
</evidence>
<reference evidence="2 3" key="1">
    <citation type="submission" date="2019-03" db="EMBL/GenBank/DDBJ databases">
        <title>Efficiently degradation of phenoxyalkanoic acid herbicides by Cupriavidus oxalaticus strain X32.</title>
        <authorList>
            <person name="Sheng X."/>
        </authorList>
    </citation>
    <scope>NUCLEOTIDE SEQUENCE [LARGE SCALE GENOMIC DNA]</scope>
    <source>
        <strain evidence="2 3">X32</strain>
        <plasmid evidence="2 3">unnamed2</plasmid>
    </source>
</reference>
<dbReference type="OrthoDB" id="9104282at2"/>